<evidence type="ECO:0000313" key="4">
    <source>
        <dbReference type="Proteomes" id="UP000412311"/>
    </source>
</evidence>
<gene>
    <name evidence="3" type="ORF">PS925_05749</name>
</gene>
<organism evidence="3 4">
    <name type="scientific">Pseudomonas fluorescens</name>
    <dbReference type="NCBI Taxonomy" id="294"/>
    <lineage>
        <taxon>Bacteria</taxon>
        <taxon>Pseudomonadati</taxon>
        <taxon>Pseudomonadota</taxon>
        <taxon>Gammaproteobacteria</taxon>
        <taxon>Pseudomonadales</taxon>
        <taxon>Pseudomonadaceae</taxon>
        <taxon>Pseudomonas</taxon>
    </lineage>
</organism>
<dbReference type="Proteomes" id="UP000412311">
    <property type="component" value="Unassembled WGS sequence"/>
</dbReference>
<dbReference type="EMBL" id="CABVJG010000026">
    <property type="protein sequence ID" value="VVQ25352.1"/>
    <property type="molecule type" value="Genomic_DNA"/>
</dbReference>
<evidence type="ECO:0000313" key="3">
    <source>
        <dbReference type="EMBL" id="VVQ25352.1"/>
    </source>
</evidence>
<name>A0A5E7VRM5_PSEFL</name>
<feature type="compositionally biased region" description="Basic and acidic residues" evidence="2">
    <location>
        <begin position="21"/>
        <end position="40"/>
    </location>
</feature>
<keyword evidence="1" id="KW-0175">Coiled coil</keyword>
<feature type="region of interest" description="Disordered" evidence="2">
    <location>
        <begin position="21"/>
        <end position="59"/>
    </location>
</feature>
<protein>
    <submittedName>
        <fullName evidence="3">Uncharacterized protein</fullName>
    </submittedName>
</protein>
<dbReference type="AlphaFoldDB" id="A0A5E7VRM5"/>
<dbReference type="RefSeq" id="WP_150795621.1">
    <property type="nucleotide sequence ID" value="NZ_CABVJG010000026.1"/>
</dbReference>
<accession>A0A5E7VRM5</accession>
<evidence type="ECO:0000256" key="2">
    <source>
        <dbReference type="SAM" id="MobiDB-lite"/>
    </source>
</evidence>
<evidence type="ECO:0000256" key="1">
    <source>
        <dbReference type="SAM" id="Coils"/>
    </source>
</evidence>
<sequence>MAVKPPRNGTAYVDVDVHIRSNRPVDGDTRTPDMPARKGLDPWLHGETPKPRTPPPGVEDPDAILPAATVMIRPTTAPAEVRLVTDQPLKHYWVSTTAKLPPADSEGFRVYNKRLYVDVPDGGIVLVAMQPDTGLYRARLSSELHPSGPLLLRDVDSGVWHPLNDVNAGNVPLTDASLQPFRTDLDLRTAEPGSDGLFRHDGKLYVIIHNHAYQVMQDLDASSPAYKVWRIVKPKDPVATDSANIYRASRSGETRAITRNEANVWVSVLTGLRGGMPRNDPTQAKMALLMQRYEPFQNAHTALIESSTQYDALWSRARQQADGPARTSALVAVEVHLLKHIRKQTAFVQSLVDNKDWMTILKAGGLFKEELHTFRIERVEYLNRLMAVMDLRTRPEVTDMSADNCRKIITHLNKKLKILDERQVVMEQIRKASPGAAAQLTELGWQVPATDRINFNKLALYVHLFAGTPDQSPDTTMPSLSALDLITGDLGNVPEREHPMALLLAIDQLKGDRNRFEMLLSSQSPRSQYLEEIIALIEPIEKKIEGKLTEILDVSMRRSDLPSLDQDIDFDFIPTQPVYADTSRPAPAKKMFRTRQHGTYRVLVGETETAPDGSIIIKVPDPLRPDSPPRRYEKRQDEWLPVLPPIVRVPRSQLVGEAIRLLASHENHMLDASAQEARKTNPTEIIESLGKESDLLNEQARRLENHASEGEDRGIIDLAARLRTAADSLTSQGQEILVRMYKNKDVLDIMRLNYLLDRAELNVSKTVDRKALGKGKDKSFLDVYAISDRADGGPLWQAHFHYDKQDSHPLNFTIKGSHLKTLEQSKRGIESQRRDELAGLVHVPIWRERFDGKTAHKIFTLADNAAALAE</sequence>
<feature type="coiled-coil region" evidence="1">
    <location>
        <begin position="686"/>
        <end position="713"/>
    </location>
</feature>
<proteinExistence type="predicted"/>
<reference evidence="3 4" key="1">
    <citation type="submission" date="2019-09" db="EMBL/GenBank/DDBJ databases">
        <authorList>
            <person name="Chandra G."/>
            <person name="Truman W A."/>
        </authorList>
    </citation>
    <scope>NUCLEOTIDE SEQUENCE [LARGE SCALE GENOMIC DNA]</scope>
    <source>
        <strain evidence="3">PS925</strain>
    </source>
</reference>